<evidence type="ECO:0000259" key="2">
    <source>
        <dbReference type="Pfam" id="PF13843"/>
    </source>
</evidence>
<sequence>MAHNQRQAEEVARRLRRHEPVSYFGEDDSDEELDALEEQDDSNTEEEADELEFEEGDESEQDSEEETTEETTEHEASTSTARRRRIIYGKDKYRWSLSLPETRGRRSRLVVHLPGAISHARVANSPLECWSTLFSDNLLEVILKYTNIEIDKYHTEHGTANESYQRHLDMVELKAFLGLLYFSGLKNDNRISITELWSYEFGSSVYRAAMNVRRFEFISARLRFDDKTTRAERRRTDGLAAVREIWDIFINNCQTNYTPSEFLTVDEQLLGYRGRFSSKVYMKSKPDRYGIKIVTLNDAKTYYLYNAIPYAGRVNPPANEKIPSYYVRKLCEPIYHSNRNVTCDNWFSSIEIFKKMYKDYNLTMVGTIRKNKRQIPENFKRTASVGTVRCGYDGTNVLMSWCPKKNKVVLILSSLHNSCKINEISGKPELVEFYNSTKAGTDVFDQCCAFFSCARKTRRWPLRFFMGMLDQASVNSFILYNFNVLHNIENRTTFLKELTMSLITPHLHNQKNISGLHVAVIRDINNILSETDIPVNNNDKLEKRKRCSVCEYNRNKKTLYCCAKCKKPICEDHRIRYCYDCSR</sequence>
<dbReference type="PANTHER" id="PTHR46599:SF6">
    <property type="entry name" value="DUAL SPECIFICITY PHOSPHATASE 26"/>
    <property type="match status" value="1"/>
</dbReference>
<protein>
    <submittedName>
        <fullName evidence="4">PiggyBac transposable element-derived protein 4-like</fullName>
    </submittedName>
</protein>
<feature type="compositionally biased region" description="Acidic residues" evidence="1">
    <location>
        <begin position="25"/>
        <end position="70"/>
    </location>
</feature>
<dbReference type="Pfam" id="PF13843">
    <property type="entry name" value="DDE_Tnp_1_7"/>
    <property type="match status" value="1"/>
</dbReference>
<proteinExistence type="predicted"/>
<name>A0A6J1Q9R6_9HYME</name>
<feature type="region of interest" description="Disordered" evidence="1">
    <location>
        <begin position="1"/>
        <end position="82"/>
    </location>
</feature>
<evidence type="ECO:0000313" key="4">
    <source>
        <dbReference type="RefSeq" id="XP_024879062.1"/>
    </source>
</evidence>
<dbReference type="InterPro" id="IPR029526">
    <property type="entry name" value="PGBD"/>
</dbReference>
<dbReference type="AlphaFoldDB" id="A0A6J1Q9R6"/>
<accession>A0A6J1Q9R6</accession>
<dbReference type="GeneID" id="112459264"/>
<keyword evidence="3" id="KW-1185">Reference proteome</keyword>
<gene>
    <name evidence="4" type="primary">LOC112459264</name>
</gene>
<dbReference type="OrthoDB" id="8123139at2759"/>
<reference evidence="4" key="1">
    <citation type="submission" date="2025-08" db="UniProtKB">
        <authorList>
            <consortium name="RefSeq"/>
        </authorList>
    </citation>
    <scope>IDENTIFICATION</scope>
    <source>
        <tissue evidence="4">Whole body</tissue>
    </source>
</reference>
<dbReference type="PANTHER" id="PTHR46599">
    <property type="entry name" value="PIGGYBAC TRANSPOSABLE ELEMENT-DERIVED PROTEIN 4"/>
    <property type="match status" value="1"/>
</dbReference>
<feature type="compositionally biased region" description="Basic and acidic residues" evidence="1">
    <location>
        <begin position="1"/>
        <end position="13"/>
    </location>
</feature>
<dbReference type="Proteomes" id="UP000504618">
    <property type="component" value="Unplaced"/>
</dbReference>
<feature type="domain" description="PiggyBac transposable element-derived protein" evidence="2">
    <location>
        <begin position="125"/>
        <end position="477"/>
    </location>
</feature>
<evidence type="ECO:0000313" key="3">
    <source>
        <dbReference type="Proteomes" id="UP000504618"/>
    </source>
</evidence>
<organism evidence="3 4">
    <name type="scientific">Temnothorax curvispinosus</name>
    <dbReference type="NCBI Taxonomy" id="300111"/>
    <lineage>
        <taxon>Eukaryota</taxon>
        <taxon>Metazoa</taxon>
        <taxon>Ecdysozoa</taxon>
        <taxon>Arthropoda</taxon>
        <taxon>Hexapoda</taxon>
        <taxon>Insecta</taxon>
        <taxon>Pterygota</taxon>
        <taxon>Neoptera</taxon>
        <taxon>Endopterygota</taxon>
        <taxon>Hymenoptera</taxon>
        <taxon>Apocrita</taxon>
        <taxon>Aculeata</taxon>
        <taxon>Formicoidea</taxon>
        <taxon>Formicidae</taxon>
        <taxon>Myrmicinae</taxon>
        <taxon>Temnothorax</taxon>
    </lineage>
</organism>
<evidence type="ECO:0000256" key="1">
    <source>
        <dbReference type="SAM" id="MobiDB-lite"/>
    </source>
</evidence>
<dbReference type="RefSeq" id="XP_024879062.1">
    <property type="nucleotide sequence ID" value="XM_025023294.1"/>
</dbReference>